<evidence type="ECO:0000313" key="2">
    <source>
        <dbReference type="EMBL" id="KAF2421048.1"/>
    </source>
</evidence>
<dbReference type="AlphaFoldDB" id="A0A9P4TST5"/>
<gene>
    <name evidence="2" type="ORF">EJ08DRAFT_653618</name>
</gene>
<dbReference type="OrthoDB" id="2922289at2759"/>
<dbReference type="PANTHER" id="PTHR40788">
    <property type="entry name" value="CLR5 DOMAIN-CONTAINING PROTEIN-RELATED"/>
    <property type="match status" value="1"/>
</dbReference>
<dbReference type="EMBL" id="MU007103">
    <property type="protein sequence ID" value="KAF2421048.1"/>
    <property type="molecule type" value="Genomic_DNA"/>
</dbReference>
<accession>A0A9P4TST5</accession>
<keyword evidence="3" id="KW-1185">Reference proteome</keyword>
<evidence type="ECO:0000256" key="1">
    <source>
        <dbReference type="SAM" id="MobiDB-lite"/>
    </source>
</evidence>
<comment type="caution">
    <text evidence="2">The sequence shown here is derived from an EMBL/GenBank/DDBJ whole genome shotgun (WGS) entry which is preliminary data.</text>
</comment>
<evidence type="ECO:0000313" key="3">
    <source>
        <dbReference type="Proteomes" id="UP000800235"/>
    </source>
</evidence>
<proteinExistence type="predicted"/>
<reference evidence="2" key="1">
    <citation type="journal article" date="2020" name="Stud. Mycol.">
        <title>101 Dothideomycetes genomes: a test case for predicting lifestyles and emergence of pathogens.</title>
        <authorList>
            <person name="Haridas S."/>
            <person name="Albert R."/>
            <person name="Binder M."/>
            <person name="Bloem J."/>
            <person name="Labutti K."/>
            <person name="Salamov A."/>
            <person name="Andreopoulos B."/>
            <person name="Baker S."/>
            <person name="Barry K."/>
            <person name="Bills G."/>
            <person name="Bluhm B."/>
            <person name="Cannon C."/>
            <person name="Castanera R."/>
            <person name="Culley D."/>
            <person name="Daum C."/>
            <person name="Ezra D."/>
            <person name="Gonzalez J."/>
            <person name="Henrissat B."/>
            <person name="Kuo A."/>
            <person name="Liang C."/>
            <person name="Lipzen A."/>
            <person name="Lutzoni F."/>
            <person name="Magnuson J."/>
            <person name="Mondo S."/>
            <person name="Nolan M."/>
            <person name="Ohm R."/>
            <person name="Pangilinan J."/>
            <person name="Park H.-J."/>
            <person name="Ramirez L."/>
            <person name="Alfaro M."/>
            <person name="Sun H."/>
            <person name="Tritt A."/>
            <person name="Yoshinaga Y."/>
            <person name="Zwiers L.-H."/>
            <person name="Turgeon B."/>
            <person name="Goodwin S."/>
            <person name="Spatafora J."/>
            <person name="Crous P."/>
            <person name="Grigoriev I."/>
        </authorList>
    </citation>
    <scope>NUCLEOTIDE SEQUENCE</scope>
    <source>
        <strain evidence="2">CBS 130266</strain>
    </source>
</reference>
<protein>
    <submittedName>
        <fullName evidence="2">Uncharacterized protein</fullName>
    </submittedName>
</protein>
<sequence>MPATSNKPSRAFDAPLAPKKERKVKTRKSGNLEQTEEPAGLEPDLAPHLQRFIIKVHRRYYDVIPALYVIPGAAAPNEIHWRDFRDFMGHISFSYERPTGSVWRFIPDPQQCDGHRHFLIVHDTHGGNSLVMWNARDIGDRLERHYGWTSDTFVEKQ</sequence>
<dbReference type="Proteomes" id="UP000800235">
    <property type="component" value="Unassembled WGS sequence"/>
</dbReference>
<dbReference type="PANTHER" id="PTHR40788:SF1">
    <property type="entry name" value="IPA PROTEIN"/>
    <property type="match status" value="1"/>
</dbReference>
<organism evidence="2 3">
    <name type="scientific">Tothia fuscella</name>
    <dbReference type="NCBI Taxonomy" id="1048955"/>
    <lineage>
        <taxon>Eukaryota</taxon>
        <taxon>Fungi</taxon>
        <taxon>Dikarya</taxon>
        <taxon>Ascomycota</taxon>
        <taxon>Pezizomycotina</taxon>
        <taxon>Dothideomycetes</taxon>
        <taxon>Pleosporomycetidae</taxon>
        <taxon>Venturiales</taxon>
        <taxon>Cylindrosympodiaceae</taxon>
        <taxon>Tothia</taxon>
    </lineage>
</organism>
<feature type="region of interest" description="Disordered" evidence="1">
    <location>
        <begin position="1"/>
        <end position="41"/>
    </location>
</feature>
<name>A0A9P4TST5_9PEZI</name>